<dbReference type="InterPro" id="IPR027417">
    <property type="entry name" value="P-loop_NTPase"/>
</dbReference>
<dbReference type="InterPro" id="IPR003442">
    <property type="entry name" value="T6A_TsaE"/>
</dbReference>
<dbReference type="GO" id="GO:0002949">
    <property type="term" value="P:tRNA threonylcarbamoyladenosine modification"/>
    <property type="evidence" value="ECO:0007669"/>
    <property type="project" value="InterPro"/>
</dbReference>
<dbReference type="Proteomes" id="UP001210809">
    <property type="component" value="Unassembled WGS sequence"/>
</dbReference>
<keyword evidence="4" id="KW-0963">Cytoplasm</keyword>
<evidence type="ECO:0000313" key="12">
    <source>
        <dbReference type="EMBL" id="MDB8004649.1"/>
    </source>
</evidence>
<evidence type="ECO:0000256" key="9">
    <source>
        <dbReference type="ARBA" id="ARBA00022842"/>
    </source>
</evidence>
<proteinExistence type="inferred from homology"/>
<keyword evidence="6" id="KW-0479">Metal-binding</keyword>
<comment type="subcellular location">
    <subcellularLocation>
        <location evidence="1">Cytoplasm</location>
    </subcellularLocation>
</comment>
<dbReference type="EMBL" id="CZBY01000013">
    <property type="protein sequence ID" value="CUQ88311.1"/>
    <property type="molecule type" value="Genomic_DNA"/>
</dbReference>
<keyword evidence="5" id="KW-0819">tRNA processing</keyword>
<keyword evidence="9" id="KW-0460">Magnesium</keyword>
<protein>
    <recommendedName>
        <fullName evidence="3">tRNA threonylcarbamoyladenosine biosynthesis protein TsaE</fullName>
    </recommendedName>
    <alternativeName>
        <fullName evidence="10">t(6)A37 threonylcarbamoyladenosine biosynthesis protein TsaE</fullName>
    </alternativeName>
</protein>
<dbReference type="EMBL" id="JAQLXW010000018">
    <property type="protein sequence ID" value="MDB8004649.1"/>
    <property type="molecule type" value="Genomic_DNA"/>
</dbReference>
<evidence type="ECO:0000256" key="2">
    <source>
        <dbReference type="ARBA" id="ARBA00007599"/>
    </source>
</evidence>
<dbReference type="AlphaFoldDB" id="A0A174ZWR5"/>
<dbReference type="SUPFAM" id="SSF52540">
    <property type="entry name" value="P-loop containing nucleoside triphosphate hydrolases"/>
    <property type="match status" value="1"/>
</dbReference>
<reference evidence="11 13" key="1">
    <citation type="submission" date="2015-09" db="EMBL/GenBank/DDBJ databases">
        <authorList>
            <consortium name="Pathogen Informatics"/>
        </authorList>
    </citation>
    <scope>NUCLEOTIDE SEQUENCE [LARGE SCALE GENOMIC DNA]</scope>
    <source>
        <strain evidence="11 13">2789STDY5834928</strain>
    </source>
</reference>
<accession>A0A174ZWR5</accession>
<evidence type="ECO:0000256" key="8">
    <source>
        <dbReference type="ARBA" id="ARBA00022840"/>
    </source>
</evidence>
<sequence>MERFISDSPEETVEIGKKIASYLKAGDCVLYTGEMGAGKTHLTKGIAEYFGSTDDVTSPTFALVNEYEGDVPIFHFDLFRINTLDDLYAIGFFDYLDRGGIMCIEWSENIPELASYLDGRCGVNITKTGDNSRVIEYIPQEELC</sequence>
<gene>
    <name evidence="11" type="primary">ydiB</name>
    <name evidence="12" type="synonym">tsaE</name>
    <name evidence="11" type="ORF">ERS852540_01696</name>
    <name evidence="12" type="ORF">PNE09_11345</name>
</gene>
<dbReference type="PANTHER" id="PTHR33540:SF2">
    <property type="entry name" value="TRNA THREONYLCARBAMOYLADENOSINE BIOSYNTHESIS PROTEIN TSAE"/>
    <property type="match status" value="1"/>
</dbReference>
<dbReference type="NCBIfam" id="TIGR00150">
    <property type="entry name" value="T6A_YjeE"/>
    <property type="match status" value="1"/>
</dbReference>
<comment type="similarity">
    <text evidence="2">Belongs to the TsaE family.</text>
</comment>
<evidence type="ECO:0000256" key="7">
    <source>
        <dbReference type="ARBA" id="ARBA00022741"/>
    </source>
</evidence>
<evidence type="ECO:0000313" key="13">
    <source>
        <dbReference type="Proteomes" id="UP000095662"/>
    </source>
</evidence>
<dbReference type="OrthoDB" id="9815896at2"/>
<evidence type="ECO:0000256" key="4">
    <source>
        <dbReference type="ARBA" id="ARBA00022490"/>
    </source>
</evidence>
<evidence type="ECO:0000256" key="6">
    <source>
        <dbReference type="ARBA" id="ARBA00022723"/>
    </source>
</evidence>
<dbReference type="Gene3D" id="3.40.50.300">
    <property type="entry name" value="P-loop containing nucleotide triphosphate hydrolases"/>
    <property type="match status" value="1"/>
</dbReference>
<dbReference type="GO" id="GO:0005524">
    <property type="term" value="F:ATP binding"/>
    <property type="evidence" value="ECO:0007669"/>
    <property type="project" value="UniProtKB-KW"/>
</dbReference>
<dbReference type="PANTHER" id="PTHR33540">
    <property type="entry name" value="TRNA THREONYLCARBAMOYLADENOSINE BIOSYNTHESIS PROTEIN TSAE"/>
    <property type="match status" value="1"/>
</dbReference>
<dbReference type="GO" id="GO:0046872">
    <property type="term" value="F:metal ion binding"/>
    <property type="evidence" value="ECO:0007669"/>
    <property type="project" value="UniProtKB-KW"/>
</dbReference>
<dbReference type="STRING" id="39492.ERS852540_01696"/>
<keyword evidence="8" id="KW-0067">ATP-binding</keyword>
<dbReference type="Pfam" id="PF02367">
    <property type="entry name" value="TsaE"/>
    <property type="match status" value="1"/>
</dbReference>
<organism evidence="11 13">
    <name type="scientific">[Eubacterium] siraeum</name>
    <dbReference type="NCBI Taxonomy" id="39492"/>
    <lineage>
        <taxon>Bacteria</taxon>
        <taxon>Bacillati</taxon>
        <taxon>Bacillota</taxon>
        <taxon>Clostridia</taxon>
        <taxon>Eubacteriales</taxon>
        <taxon>Oscillospiraceae</taxon>
        <taxon>Oscillospiraceae incertae sedis</taxon>
    </lineage>
</organism>
<evidence type="ECO:0000256" key="3">
    <source>
        <dbReference type="ARBA" id="ARBA00019010"/>
    </source>
</evidence>
<reference evidence="12" key="2">
    <citation type="submission" date="2023-01" db="EMBL/GenBank/DDBJ databases">
        <title>Human gut microbiome strain richness.</title>
        <authorList>
            <person name="Chen-Liaw A."/>
        </authorList>
    </citation>
    <scope>NUCLEOTIDE SEQUENCE</scope>
    <source>
        <strain evidence="12">1001283st1_G1_1001283B150217_161031</strain>
    </source>
</reference>
<name>A0A174ZWR5_9FIRM</name>
<evidence type="ECO:0000256" key="10">
    <source>
        <dbReference type="ARBA" id="ARBA00032441"/>
    </source>
</evidence>
<dbReference type="GO" id="GO:0005737">
    <property type="term" value="C:cytoplasm"/>
    <property type="evidence" value="ECO:0007669"/>
    <property type="project" value="UniProtKB-SubCell"/>
</dbReference>
<evidence type="ECO:0000313" key="11">
    <source>
        <dbReference type="EMBL" id="CUQ88311.1"/>
    </source>
</evidence>
<evidence type="ECO:0000256" key="1">
    <source>
        <dbReference type="ARBA" id="ARBA00004496"/>
    </source>
</evidence>
<keyword evidence="7" id="KW-0547">Nucleotide-binding</keyword>
<evidence type="ECO:0000256" key="5">
    <source>
        <dbReference type="ARBA" id="ARBA00022694"/>
    </source>
</evidence>
<dbReference type="Proteomes" id="UP000095662">
    <property type="component" value="Unassembled WGS sequence"/>
</dbReference>